<proteinExistence type="predicted"/>
<reference evidence="2 3" key="1">
    <citation type="submission" date="2016-02" db="EMBL/GenBank/DDBJ databases">
        <title>Genome analysis of coral dinoflagellate symbionts highlights evolutionary adaptations to a symbiotic lifestyle.</title>
        <authorList>
            <person name="Aranda M."/>
            <person name="Li Y."/>
            <person name="Liew Y.J."/>
            <person name="Baumgarten S."/>
            <person name="Simakov O."/>
            <person name="Wilson M."/>
            <person name="Piel J."/>
            <person name="Ashoor H."/>
            <person name="Bougouffa S."/>
            <person name="Bajic V.B."/>
            <person name="Ryu T."/>
            <person name="Ravasi T."/>
            <person name="Bayer T."/>
            <person name="Micklem G."/>
            <person name="Kim H."/>
            <person name="Bhak J."/>
            <person name="Lajeunesse T.C."/>
            <person name="Voolstra C.R."/>
        </authorList>
    </citation>
    <scope>NUCLEOTIDE SEQUENCE [LARGE SCALE GENOMIC DNA]</scope>
    <source>
        <strain evidence="2 3">CCMP2467</strain>
    </source>
</reference>
<organism evidence="2 3">
    <name type="scientific">Symbiodinium microadriaticum</name>
    <name type="common">Dinoflagellate</name>
    <name type="synonym">Zooxanthella microadriatica</name>
    <dbReference type="NCBI Taxonomy" id="2951"/>
    <lineage>
        <taxon>Eukaryota</taxon>
        <taxon>Sar</taxon>
        <taxon>Alveolata</taxon>
        <taxon>Dinophyceae</taxon>
        <taxon>Suessiales</taxon>
        <taxon>Symbiodiniaceae</taxon>
        <taxon>Symbiodinium</taxon>
    </lineage>
</organism>
<dbReference type="Proteomes" id="UP000186817">
    <property type="component" value="Unassembled WGS sequence"/>
</dbReference>
<comment type="caution">
    <text evidence="2">The sequence shown here is derived from an EMBL/GenBank/DDBJ whole genome shotgun (WGS) entry which is preliminary data.</text>
</comment>
<evidence type="ECO:0000313" key="3">
    <source>
        <dbReference type="Proteomes" id="UP000186817"/>
    </source>
</evidence>
<protein>
    <recommendedName>
        <fullName evidence="1">Generative cell specific-1/HAP2 domain-containing protein</fullName>
    </recommendedName>
</protein>
<sequence length="261" mass="29462">MEQTARRSGQPTRSSADCGLFTMSRESKFRADCDSAHCLNFDTLWYSVYEDTKLHHLTLGPVNGSRGQGWVRLPDEKRRQRSSGANRKECHCEEIFYDITISILLPSEYKLGHHQPVATAEGGALRAELVGDLAAAVAPHRFESKHLSCELRRSEVSDFIAALLVKLTGTFETCLESKMCRPLQNAMLLDRSLFDLAGRYQPEKCDRVSYRQTLSAYDEAGRRNKIRNHTLNRSQAACTLSSKTFTGRWKGVNLYRVAVTP</sequence>
<dbReference type="OrthoDB" id="446260at2759"/>
<evidence type="ECO:0000259" key="1">
    <source>
        <dbReference type="Pfam" id="PF10699"/>
    </source>
</evidence>
<dbReference type="AlphaFoldDB" id="A0A1Q9DKR8"/>
<dbReference type="EMBL" id="LSRX01000491">
    <property type="protein sequence ID" value="OLP95774.1"/>
    <property type="molecule type" value="Genomic_DNA"/>
</dbReference>
<accession>A0A1Q9DKR8</accession>
<name>A0A1Q9DKR8_SYMMI</name>
<feature type="domain" description="Generative cell specific-1/HAP2" evidence="1">
    <location>
        <begin position="28"/>
        <end position="210"/>
    </location>
</feature>
<dbReference type="InterPro" id="IPR018928">
    <property type="entry name" value="HAP2/GCS1_dom"/>
</dbReference>
<evidence type="ECO:0000313" key="2">
    <source>
        <dbReference type="EMBL" id="OLP95774.1"/>
    </source>
</evidence>
<keyword evidence="3" id="KW-1185">Reference proteome</keyword>
<dbReference type="Pfam" id="PF10699">
    <property type="entry name" value="HAP2-GCS1"/>
    <property type="match status" value="1"/>
</dbReference>
<gene>
    <name evidence="2" type="ORF">AK812_SmicGene22082</name>
</gene>